<evidence type="ECO:0000256" key="1">
    <source>
        <dbReference type="ARBA" id="ARBA00004196"/>
    </source>
</evidence>
<dbReference type="PANTHER" id="PTHR30532">
    <property type="entry name" value="IRON III DICITRATE-BINDING PERIPLASMIC PROTEIN"/>
    <property type="match status" value="1"/>
</dbReference>
<name>A0A0F6R131_9CORY</name>
<dbReference type="OrthoDB" id="9793175at2"/>
<organism evidence="6 8">
    <name type="scientific">Corynebacterium kutscheri</name>
    <dbReference type="NCBI Taxonomy" id="35755"/>
    <lineage>
        <taxon>Bacteria</taxon>
        <taxon>Bacillati</taxon>
        <taxon>Actinomycetota</taxon>
        <taxon>Actinomycetes</taxon>
        <taxon>Mycobacteriales</taxon>
        <taxon>Corynebacteriaceae</taxon>
        <taxon>Corynebacterium</taxon>
    </lineage>
</organism>
<dbReference type="SUPFAM" id="SSF53807">
    <property type="entry name" value="Helical backbone' metal receptor"/>
    <property type="match status" value="1"/>
</dbReference>
<evidence type="ECO:0000313" key="9">
    <source>
        <dbReference type="Proteomes" id="UP000271380"/>
    </source>
</evidence>
<dbReference type="Pfam" id="PF01497">
    <property type="entry name" value="Peripla_BP_2"/>
    <property type="match status" value="1"/>
</dbReference>
<dbReference type="Gene3D" id="3.40.50.1980">
    <property type="entry name" value="Nitrogenase molybdenum iron protein domain"/>
    <property type="match status" value="2"/>
</dbReference>
<evidence type="ECO:0000259" key="5">
    <source>
        <dbReference type="PROSITE" id="PS50983"/>
    </source>
</evidence>
<sequence>MSVLRTLLVTSVCAALGLAACSTDSSQTATNDTATKQTVTVSHDKGETTLNGPIESVVALEFSFVDALLTLDTVPVGIADDDDESRITQLAGDQLNYTSVGTRSEPNQEIIASLQPDLIIADTDRHSDIYEQLSAIAPTIVLNSREGSYEDMKKNTVVIAESLGDKKQGEQVVSEHEQRMEEIKATAATLDPRTVQLVTAREDSLRIATSDSFVGSVIEEIGIEVPVKSDKAYEDASLERIAEVNPDVLLVASDVKNPVTSSWEGNPVWDNMTANSTPNSRFDVDRNLYTRFRGLTTAEHIASDVVSKLQ</sequence>
<gene>
    <name evidence="7" type="primary">yhfQ</name>
    <name evidence="7" type="ORF">NCTC949_02036</name>
    <name evidence="6" type="ORF">UL82_07365</name>
</gene>
<reference evidence="7 9" key="2">
    <citation type="submission" date="2018-12" db="EMBL/GenBank/DDBJ databases">
        <authorList>
            <consortium name="Pathogen Informatics"/>
        </authorList>
    </citation>
    <scope>NUCLEOTIDE SEQUENCE [LARGE SCALE GENOMIC DNA]</scope>
    <source>
        <strain evidence="7 9">NCTC949</strain>
    </source>
</reference>
<dbReference type="InterPro" id="IPR002491">
    <property type="entry name" value="ABC_transptr_periplasmic_BD"/>
</dbReference>
<dbReference type="EMBL" id="LR134377">
    <property type="protein sequence ID" value="VEH08911.1"/>
    <property type="molecule type" value="Genomic_DNA"/>
</dbReference>
<comment type="similarity">
    <text evidence="2">Belongs to the bacterial solute-binding protein 8 family.</text>
</comment>
<dbReference type="EMBL" id="CP011312">
    <property type="protein sequence ID" value="AKE41635.1"/>
    <property type="molecule type" value="Genomic_DNA"/>
</dbReference>
<dbReference type="InterPro" id="IPR051313">
    <property type="entry name" value="Bact_iron-sidero_bind"/>
</dbReference>
<dbReference type="HOGENOM" id="CLU_038034_0_0_11"/>
<proteinExistence type="inferred from homology"/>
<evidence type="ECO:0000256" key="4">
    <source>
        <dbReference type="ARBA" id="ARBA00022729"/>
    </source>
</evidence>
<comment type="subcellular location">
    <subcellularLocation>
        <location evidence="1">Cell envelope</location>
    </subcellularLocation>
</comment>
<dbReference type="STRING" id="35755.UL82_07365"/>
<dbReference type="PROSITE" id="PS50983">
    <property type="entry name" value="FE_B12_PBP"/>
    <property type="match status" value="1"/>
</dbReference>
<evidence type="ECO:0000256" key="3">
    <source>
        <dbReference type="ARBA" id="ARBA00022448"/>
    </source>
</evidence>
<dbReference type="AlphaFoldDB" id="A0A0F6R131"/>
<dbReference type="GO" id="GO:0030288">
    <property type="term" value="C:outer membrane-bounded periplasmic space"/>
    <property type="evidence" value="ECO:0007669"/>
    <property type="project" value="TreeGrafter"/>
</dbReference>
<reference evidence="6 8" key="1">
    <citation type="journal article" date="2015" name="Genome Announc.">
        <title>Complete Genome Sequence of Corynebacterium kutscheri DSM 20755, a Corynebacterial Type Strain with Remarkably Low G+C Content of Chromosomal DNA.</title>
        <authorList>
            <person name="Ruckert C."/>
            <person name="Albersmeier A."/>
            <person name="Winkler A."/>
            <person name="Tauch A."/>
        </authorList>
    </citation>
    <scope>NUCLEOTIDE SEQUENCE [LARGE SCALE GENOMIC DNA]</scope>
    <source>
        <strain evidence="6 8">DSM 20755</strain>
    </source>
</reference>
<keyword evidence="4" id="KW-0732">Signal</keyword>
<dbReference type="PROSITE" id="PS51257">
    <property type="entry name" value="PROKAR_LIPOPROTEIN"/>
    <property type="match status" value="1"/>
</dbReference>
<evidence type="ECO:0000313" key="6">
    <source>
        <dbReference type="EMBL" id="AKE41635.1"/>
    </source>
</evidence>
<evidence type="ECO:0000313" key="7">
    <source>
        <dbReference type="EMBL" id="VEH08911.1"/>
    </source>
</evidence>
<dbReference type="PANTHER" id="PTHR30532:SF29">
    <property type="entry name" value="FE(3+) DICITRATE-BINDING PERIPLASMIC PROTEIN"/>
    <property type="match status" value="1"/>
</dbReference>
<keyword evidence="8" id="KW-1185">Reference proteome</keyword>
<dbReference type="Proteomes" id="UP000033457">
    <property type="component" value="Chromosome"/>
</dbReference>
<dbReference type="RefSeq" id="WP_046440002.1">
    <property type="nucleotide sequence ID" value="NZ_CP011312.1"/>
</dbReference>
<protein>
    <submittedName>
        <fullName evidence="7">ABC transporter substrate-binding protein</fullName>
    </submittedName>
    <submittedName>
        <fullName evidence="6">ABC-type Fe3+-citrate transport system, periplasmic component</fullName>
    </submittedName>
</protein>
<dbReference type="KEGG" id="cku:UL82_07365"/>
<evidence type="ECO:0000256" key="2">
    <source>
        <dbReference type="ARBA" id="ARBA00008814"/>
    </source>
</evidence>
<dbReference type="GO" id="GO:1901678">
    <property type="term" value="P:iron coordination entity transport"/>
    <property type="evidence" value="ECO:0007669"/>
    <property type="project" value="UniProtKB-ARBA"/>
</dbReference>
<dbReference type="CDD" id="cd01146">
    <property type="entry name" value="FhuD"/>
    <property type="match status" value="1"/>
</dbReference>
<keyword evidence="3" id="KW-0813">Transport</keyword>
<dbReference type="Proteomes" id="UP000271380">
    <property type="component" value="Chromosome"/>
</dbReference>
<evidence type="ECO:0000313" key="8">
    <source>
        <dbReference type="Proteomes" id="UP000033457"/>
    </source>
</evidence>
<feature type="domain" description="Fe/B12 periplasmic-binding" evidence="5">
    <location>
        <begin position="56"/>
        <end position="310"/>
    </location>
</feature>
<accession>A0A0F6R131</accession>